<dbReference type="AlphaFoldDB" id="A0A318H546"/>
<evidence type="ECO:0000256" key="2">
    <source>
        <dbReference type="ARBA" id="ARBA00011344"/>
    </source>
</evidence>
<reference evidence="12" key="1">
    <citation type="submission" date="2018-05" db="EMBL/GenBank/DDBJ databases">
        <authorList>
            <person name="Deangelis K."/>
            <person name="Huntemann M."/>
            <person name="Clum A."/>
            <person name="Pillay M."/>
            <person name="Palaniappan K."/>
            <person name="Varghese N."/>
            <person name="Mikhailova N."/>
            <person name="Stamatis D."/>
            <person name="Reddy T."/>
            <person name="Daum C."/>
            <person name="Shapiro N."/>
            <person name="Ivanova N."/>
            <person name="Kyrpides N."/>
            <person name="Woyke T."/>
        </authorList>
    </citation>
    <scope>NUCLEOTIDE SEQUENCE [LARGE SCALE GENOMIC DNA]</scope>
    <source>
        <strain evidence="12">GAS496</strain>
    </source>
</reference>
<dbReference type="InterPro" id="IPR014305">
    <property type="entry name" value="RNA_pol_sigma-G_actinobac"/>
</dbReference>
<dbReference type="RefSeq" id="WP_110320097.1">
    <property type="nucleotide sequence ID" value="NZ_QJJU01000043.1"/>
</dbReference>
<dbReference type="SUPFAM" id="SSF88946">
    <property type="entry name" value="Sigma2 domain of RNA polymerase sigma factors"/>
    <property type="match status" value="1"/>
</dbReference>
<dbReference type="PANTHER" id="PTHR30173:SF36">
    <property type="entry name" value="ECF RNA POLYMERASE SIGMA FACTOR SIGJ"/>
    <property type="match status" value="1"/>
</dbReference>
<dbReference type="Gene3D" id="1.10.10.10">
    <property type="entry name" value="Winged helix-like DNA-binding domain superfamily/Winged helix DNA-binding domain"/>
    <property type="match status" value="1"/>
</dbReference>
<evidence type="ECO:0000256" key="6">
    <source>
        <dbReference type="ARBA" id="ARBA00023163"/>
    </source>
</evidence>
<dbReference type="PROSITE" id="PS01063">
    <property type="entry name" value="SIGMA70_ECF"/>
    <property type="match status" value="1"/>
</dbReference>
<reference evidence="11 12" key="2">
    <citation type="submission" date="2018-06" db="EMBL/GenBank/DDBJ databases">
        <title>Sequencing of bacterial isolates from soil warming experiment in Harvard Forest, Massachusetts, USA.</title>
        <authorList>
            <person name="Deangelis K.PhD."/>
        </authorList>
    </citation>
    <scope>NUCLEOTIDE SEQUENCE [LARGE SCALE GENOMIC DNA]</scope>
    <source>
        <strain evidence="11 12">GAS496</strain>
    </source>
</reference>
<dbReference type="NCBIfam" id="TIGR02937">
    <property type="entry name" value="sigma70-ECF"/>
    <property type="match status" value="1"/>
</dbReference>
<dbReference type="InterPro" id="IPR014284">
    <property type="entry name" value="RNA_pol_sigma-70_dom"/>
</dbReference>
<dbReference type="EMBL" id="QJJU01000043">
    <property type="protein sequence ID" value="PXW98861.1"/>
    <property type="molecule type" value="Genomic_DNA"/>
</dbReference>
<dbReference type="Gene3D" id="3.10.450.50">
    <property type="match status" value="1"/>
</dbReference>
<dbReference type="Proteomes" id="UP000247781">
    <property type="component" value="Unassembled WGS sequence"/>
</dbReference>
<sequence>MSITTDNGEDFAQLAEPFRRELVAYGYRMLGSVDDAEEVVQDVYLDAWRAYDRFEGRSSLRTWLYAIATRAFLKALERRKRRPLPSDLHAPETDPTARVLAGHAHLAWLQPAPDSLLAATTSDPATVVAARDTMRLAFIAALQLLSPQQRAVLILREVLGWSAAEVAALLDLTVAAVNSALQRARTHLPAATDSLAQPSEQGQRELLDRYVAAFQEADVDALLAVLTEDARYEMPPFLTWFDSSAAIGAFLGAHMRGFGKTPVIPTTANGQPAVALYPANRDGQHRLHALHVLTLTPHGVGRIVAFMDTDMLRRFDLPEQLPNPNTVIDVGAALRPKEAAAHRHP</sequence>
<dbReference type="InterPro" id="IPR013249">
    <property type="entry name" value="RNA_pol_sigma70_r4_t2"/>
</dbReference>
<dbReference type="PANTHER" id="PTHR30173">
    <property type="entry name" value="SIGMA 19 FACTOR"/>
    <property type="match status" value="1"/>
</dbReference>
<evidence type="ECO:0000313" key="11">
    <source>
        <dbReference type="EMBL" id="PXW98861.1"/>
    </source>
</evidence>
<dbReference type="InterPro" id="IPR032710">
    <property type="entry name" value="NTF2-like_dom_sf"/>
</dbReference>
<keyword evidence="12" id="KW-1185">Reference proteome</keyword>
<feature type="domain" description="SnoaL-like" evidence="10">
    <location>
        <begin position="208"/>
        <end position="295"/>
    </location>
</feature>
<feature type="domain" description="RNA polymerase sigma factor 70 region 4 type 2" evidence="9">
    <location>
        <begin position="136"/>
        <end position="188"/>
    </location>
</feature>
<evidence type="ECO:0000256" key="1">
    <source>
        <dbReference type="ARBA" id="ARBA00010641"/>
    </source>
</evidence>
<evidence type="ECO:0000256" key="5">
    <source>
        <dbReference type="ARBA" id="ARBA00023125"/>
    </source>
</evidence>
<proteinExistence type="inferred from homology"/>
<dbReference type="GO" id="GO:0006950">
    <property type="term" value="P:response to stress"/>
    <property type="evidence" value="ECO:0007669"/>
    <property type="project" value="UniProtKB-ARBA"/>
</dbReference>
<comment type="subunit">
    <text evidence="2">Interacts transiently with the RNA polymerase catalytic core formed by RpoA, RpoB, RpoC and RpoZ (2 alpha, 1 beta, 1 beta' and 1 omega subunit) to form the RNA polymerase holoenzyme that can initiate transcription.</text>
</comment>
<feature type="domain" description="RNA polymerase sigma-70 region 2" evidence="8">
    <location>
        <begin position="15"/>
        <end position="82"/>
    </location>
</feature>
<dbReference type="GO" id="GO:0006352">
    <property type="term" value="P:DNA-templated transcription initiation"/>
    <property type="evidence" value="ECO:0007669"/>
    <property type="project" value="InterPro"/>
</dbReference>
<dbReference type="OrthoDB" id="7376212at2"/>
<dbReference type="NCBIfam" id="TIGR02960">
    <property type="entry name" value="SigX5"/>
    <property type="match status" value="1"/>
</dbReference>
<organism evidence="11 12">
    <name type="scientific">Mycolicibacterium moriokaense</name>
    <dbReference type="NCBI Taxonomy" id="39691"/>
    <lineage>
        <taxon>Bacteria</taxon>
        <taxon>Bacillati</taxon>
        <taxon>Actinomycetota</taxon>
        <taxon>Actinomycetes</taxon>
        <taxon>Mycobacteriales</taxon>
        <taxon>Mycobacteriaceae</taxon>
        <taxon>Mycolicibacterium</taxon>
    </lineage>
</organism>
<dbReference type="SUPFAM" id="SSF88659">
    <property type="entry name" value="Sigma3 and sigma4 domains of RNA polymerase sigma factors"/>
    <property type="match status" value="1"/>
</dbReference>
<dbReference type="InterPro" id="IPR000838">
    <property type="entry name" value="RNA_pol_sigma70_ECF_CS"/>
</dbReference>
<dbReference type="InterPro" id="IPR052704">
    <property type="entry name" value="ECF_Sigma-70_Domain"/>
</dbReference>
<dbReference type="NCBIfam" id="NF006089">
    <property type="entry name" value="PRK08241.1"/>
    <property type="match status" value="1"/>
</dbReference>
<dbReference type="Pfam" id="PF08281">
    <property type="entry name" value="Sigma70_r4_2"/>
    <property type="match status" value="1"/>
</dbReference>
<comment type="similarity">
    <text evidence="1 7">Belongs to the sigma-70 factor family. ECF subfamily.</text>
</comment>
<evidence type="ECO:0000259" key="9">
    <source>
        <dbReference type="Pfam" id="PF08281"/>
    </source>
</evidence>
<dbReference type="InterPro" id="IPR036388">
    <property type="entry name" value="WH-like_DNA-bd_sf"/>
</dbReference>
<dbReference type="Pfam" id="PF04542">
    <property type="entry name" value="Sigma70_r2"/>
    <property type="match status" value="1"/>
</dbReference>
<dbReference type="InterPro" id="IPR013325">
    <property type="entry name" value="RNA_pol_sigma_r2"/>
</dbReference>
<accession>A0A318H546</accession>
<dbReference type="GO" id="GO:0016987">
    <property type="term" value="F:sigma factor activity"/>
    <property type="evidence" value="ECO:0007669"/>
    <property type="project" value="UniProtKB-KW"/>
</dbReference>
<evidence type="ECO:0000256" key="7">
    <source>
        <dbReference type="RuleBase" id="RU000716"/>
    </source>
</evidence>
<dbReference type="Pfam" id="PF12680">
    <property type="entry name" value="SnoaL_2"/>
    <property type="match status" value="1"/>
</dbReference>
<dbReference type="CDD" id="cd00531">
    <property type="entry name" value="NTF2_like"/>
    <property type="match status" value="1"/>
</dbReference>
<keyword evidence="5 7" id="KW-0238">DNA-binding</keyword>
<dbReference type="InterPro" id="IPR037401">
    <property type="entry name" value="SnoaL-like"/>
</dbReference>
<evidence type="ECO:0000256" key="3">
    <source>
        <dbReference type="ARBA" id="ARBA00023015"/>
    </source>
</evidence>
<dbReference type="Gene3D" id="1.10.1740.10">
    <property type="match status" value="1"/>
</dbReference>
<dbReference type="SUPFAM" id="SSF54427">
    <property type="entry name" value="NTF2-like"/>
    <property type="match status" value="1"/>
</dbReference>
<evidence type="ECO:0000259" key="10">
    <source>
        <dbReference type="Pfam" id="PF12680"/>
    </source>
</evidence>
<name>A0A318H546_9MYCO</name>
<keyword evidence="6 7" id="KW-0804">Transcription</keyword>
<gene>
    <name evidence="11" type="ORF">C8E89_14311</name>
</gene>
<comment type="caution">
    <text evidence="11">The sequence shown here is derived from an EMBL/GenBank/DDBJ whole genome shotgun (WGS) entry which is preliminary data.</text>
</comment>
<dbReference type="InterPro" id="IPR013324">
    <property type="entry name" value="RNA_pol_sigma_r3/r4-like"/>
</dbReference>
<evidence type="ECO:0000259" key="8">
    <source>
        <dbReference type="Pfam" id="PF04542"/>
    </source>
</evidence>
<evidence type="ECO:0000313" key="12">
    <source>
        <dbReference type="Proteomes" id="UP000247781"/>
    </source>
</evidence>
<dbReference type="InterPro" id="IPR007627">
    <property type="entry name" value="RNA_pol_sigma70_r2"/>
</dbReference>
<dbReference type="GO" id="GO:0003677">
    <property type="term" value="F:DNA binding"/>
    <property type="evidence" value="ECO:0007669"/>
    <property type="project" value="UniProtKB-KW"/>
</dbReference>
<evidence type="ECO:0000256" key="4">
    <source>
        <dbReference type="ARBA" id="ARBA00023082"/>
    </source>
</evidence>
<dbReference type="CDD" id="cd06171">
    <property type="entry name" value="Sigma70_r4"/>
    <property type="match status" value="1"/>
</dbReference>
<keyword evidence="4 7" id="KW-0731">Sigma factor</keyword>
<protein>
    <recommendedName>
        <fullName evidence="7">RNA polymerase sigma factor</fullName>
    </recommendedName>
</protein>
<keyword evidence="3 7" id="KW-0805">Transcription regulation</keyword>